<dbReference type="AlphaFoldDB" id="A0A5K1K331"/>
<name>A0A5K1K331_9APHY</name>
<accession>A0A5K1K331</accession>
<evidence type="ECO:0000313" key="1">
    <source>
        <dbReference type="EMBL" id="VWP00431.1"/>
    </source>
</evidence>
<reference evidence="1" key="1">
    <citation type="submission" date="2019-10" db="EMBL/GenBank/DDBJ databases">
        <authorList>
            <person name="Nor Muhammad N."/>
        </authorList>
    </citation>
    <scope>NUCLEOTIDE SEQUENCE</scope>
</reference>
<dbReference type="EMBL" id="LR728472">
    <property type="protein sequence ID" value="VWP00431.1"/>
    <property type="molecule type" value="Genomic_DNA"/>
</dbReference>
<sequence length="910" mass="104609">MASNNWRNSLHTFVDETNQIFTITNVPPIINMSPISDSEFLTNFNSGSVLRPRLSIQSLPELPFVLHRDPVGDPLLSRLFLDPATIVLAHFERGWALPENIRNAWIRLEKGLLYVSELLLTSTERSSCGASARHAIRHHEHWPPPEDFGYRQAHESAHTAKRSILRAHLAFRLLVARCSLAIALWLFPGADEGHGLPRRGITHYDADPDTFVPEWVSFLRRERVPDSWIDALCDSIITDFSINLRVGTIVDPVECGWFAILPVLRAANIPVFVIWRNKSIVQSAASSPLMKSFSPRSLTEVLLALQHPPIGKPRIVTLCRGDETRPLPDYSAFDGSTPPFGPYQRPHELRTEFLRRRERYHVDQARQETQSQMQWRQQRIADADAGLPPFRRSRVYLWVQAQLIYPDLPPQWLKYDYRYPISPSAYRSLWMVHPPHCRQYDPYFDEWDFWFPPEWEQSREEGTDLDPDIVASRSKQRVPQTEGAKNASEKMVAATVWDEQDLLIPTPQDRQIRTIDFLPNDHLQAWYGLSVADMRTYDEVNYSKWAKGLWNHFSQMSSQFPSGEAIQKCIAGWTWAMLEGSWDSPALAFTWDLDKRHPMYLLRAEATDPRNVISMDHHQAPVRQSERDDIARWVSVTFRKDPVTQSWSLFTSAMGALLLVRRIHDAQTSLDALLILIGAGIPCRTGILLPRPPSPIPDMLAPSVRLLRLPYRKRGERPSLTDYDAYCQRVLELSRRPYLRAAWLKGGIVWRILMEVTGSFPSENVTTSLPHEVVQGPSAAVEHYSVITVDREGSSFYDDELSLAELDIISGVVRVYTGIGAQTEDVSWWPKHHAWVKGSSYTGIWTSLDEHWFQQRLKNIYEGEAHPLNSHEWREALRKRKTTRSLATVVEKQSWDFTYRNFALPSLSTS</sequence>
<protein>
    <submittedName>
        <fullName evidence="1">N/A</fullName>
    </submittedName>
</protein>
<gene>
    <name evidence="1" type="primary">I1S3M6</name>
</gene>
<proteinExistence type="predicted"/>
<organism evidence="1">
    <name type="scientific">Ganoderma boninense</name>
    <dbReference type="NCBI Taxonomy" id="34458"/>
    <lineage>
        <taxon>Eukaryota</taxon>
        <taxon>Fungi</taxon>
        <taxon>Dikarya</taxon>
        <taxon>Basidiomycota</taxon>
        <taxon>Agaricomycotina</taxon>
        <taxon>Agaricomycetes</taxon>
        <taxon>Polyporales</taxon>
        <taxon>Polyporaceae</taxon>
        <taxon>Ganoderma</taxon>
    </lineage>
</organism>